<sequence length="187" mass="21064">MVTKQNVRQQALANLAVFSDEQYAYFMQQIVSKVTALPAWQSAQVVALTISQAKELPTDLLIQTALLQRKVVVLPRVLPNKQMVFMTITQNTRYERHKFGMLEPVDGRVVTPSEIDFVLVPGIAFTQNGHRVGFGGGYYDRWLPQVTATKIAVSITANVFSQPIWPLETTDQMVDQVIVIDEEIDNE</sequence>
<dbReference type="PIRSF" id="PIRSF006806">
    <property type="entry name" value="FTHF_cligase"/>
    <property type="match status" value="1"/>
</dbReference>
<evidence type="ECO:0000256" key="2">
    <source>
        <dbReference type="ARBA" id="ARBA00022741"/>
    </source>
</evidence>
<dbReference type="InterPro" id="IPR024185">
    <property type="entry name" value="FTHF_cligase-like_sf"/>
</dbReference>
<dbReference type="InterPro" id="IPR002698">
    <property type="entry name" value="FTHF_cligase"/>
</dbReference>
<dbReference type="RefSeq" id="WP_042491668.1">
    <property type="nucleotide sequence ID" value="NZ_BJDT01000001.1"/>
</dbReference>
<dbReference type="SUPFAM" id="SSF100950">
    <property type="entry name" value="NagB/RpiA/CoA transferase-like"/>
    <property type="match status" value="1"/>
</dbReference>
<proteinExistence type="inferred from homology"/>
<keyword evidence="5" id="KW-0436">Ligase</keyword>
<evidence type="ECO:0000256" key="3">
    <source>
        <dbReference type="ARBA" id="ARBA00022840"/>
    </source>
</evidence>
<protein>
    <recommendedName>
        <fullName evidence="4">5-formyltetrahydrofolate cyclo-ligase</fullName>
        <ecNumber evidence="4">6.3.3.2</ecNumber>
    </recommendedName>
</protein>
<organism evidence="5 6">
    <name type="scientific">Weissella sagaensis</name>
    <dbReference type="NCBI Taxonomy" id="2559928"/>
    <lineage>
        <taxon>Bacteria</taxon>
        <taxon>Bacillati</taxon>
        <taxon>Bacillota</taxon>
        <taxon>Bacilli</taxon>
        <taxon>Lactobacillales</taxon>
        <taxon>Lactobacillaceae</taxon>
        <taxon>Weissella</taxon>
    </lineage>
</organism>
<dbReference type="GO" id="GO:0030272">
    <property type="term" value="F:5-formyltetrahydrofolate cyclo-ligase activity"/>
    <property type="evidence" value="ECO:0007669"/>
    <property type="project" value="UniProtKB-EC"/>
</dbReference>
<gene>
    <name evidence="5" type="ORF">ACFQGR_06435</name>
</gene>
<dbReference type="Gene3D" id="3.40.50.10420">
    <property type="entry name" value="NagB/RpiA/CoA transferase-like"/>
    <property type="match status" value="1"/>
</dbReference>
<dbReference type="Pfam" id="PF01812">
    <property type="entry name" value="5-FTHF_cyc-lig"/>
    <property type="match status" value="1"/>
</dbReference>
<comment type="catalytic activity">
    <reaction evidence="4">
        <text>(6S)-5-formyl-5,6,7,8-tetrahydrofolate + ATP = (6R)-5,10-methenyltetrahydrofolate + ADP + phosphate</text>
        <dbReference type="Rhea" id="RHEA:10488"/>
        <dbReference type="ChEBI" id="CHEBI:30616"/>
        <dbReference type="ChEBI" id="CHEBI:43474"/>
        <dbReference type="ChEBI" id="CHEBI:57455"/>
        <dbReference type="ChEBI" id="CHEBI:57457"/>
        <dbReference type="ChEBI" id="CHEBI:456216"/>
        <dbReference type="EC" id="6.3.3.2"/>
    </reaction>
</comment>
<dbReference type="Proteomes" id="UP001596158">
    <property type="component" value="Unassembled WGS sequence"/>
</dbReference>
<dbReference type="InterPro" id="IPR037171">
    <property type="entry name" value="NagB/RpiA_transferase-like"/>
</dbReference>
<keyword evidence="4" id="KW-0460">Magnesium</keyword>
<comment type="similarity">
    <text evidence="1 4">Belongs to the 5-formyltetrahydrofolate cyclo-ligase family.</text>
</comment>
<keyword evidence="3 4" id="KW-0067">ATP-binding</keyword>
<evidence type="ECO:0000313" key="5">
    <source>
        <dbReference type="EMBL" id="MFC6179019.1"/>
    </source>
</evidence>
<keyword evidence="4" id="KW-0479">Metal-binding</keyword>
<name>A0ABW1RUA7_9LACO</name>
<keyword evidence="2 4" id="KW-0547">Nucleotide-binding</keyword>
<reference evidence="6" key="1">
    <citation type="journal article" date="2019" name="Int. J. Syst. Evol. Microbiol.">
        <title>The Global Catalogue of Microorganisms (GCM) 10K type strain sequencing project: providing services to taxonomists for standard genome sequencing and annotation.</title>
        <authorList>
            <consortium name="The Broad Institute Genomics Platform"/>
            <consortium name="The Broad Institute Genome Sequencing Center for Infectious Disease"/>
            <person name="Wu L."/>
            <person name="Ma J."/>
        </authorList>
    </citation>
    <scope>NUCLEOTIDE SEQUENCE [LARGE SCALE GENOMIC DNA]</scope>
    <source>
        <strain evidence="6">CCM 8924</strain>
    </source>
</reference>
<dbReference type="EMBL" id="JBHSSG010000013">
    <property type="protein sequence ID" value="MFC6179019.1"/>
    <property type="molecule type" value="Genomic_DNA"/>
</dbReference>
<evidence type="ECO:0000256" key="4">
    <source>
        <dbReference type="RuleBase" id="RU361279"/>
    </source>
</evidence>
<keyword evidence="6" id="KW-1185">Reference proteome</keyword>
<dbReference type="EC" id="6.3.3.2" evidence="4"/>
<accession>A0ABW1RUA7</accession>
<dbReference type="PANTHER" id="PTHR23407">
    <property type="entry name" value="ATPASE INHIBITOR/5-FORMYLTETRAHYDROFOLATE CYCLO-LIGASE"/>
    <property type="match status" value="1"/>
</dbReference>
<comment type="caution">
    <text evidence="5">The sequence shown here is derived from an EMBL/GenBank/DDBJ whole genome shotgun (WGS) entry which is preliminary data.</text>
</comment>
<dbReference type="NCBIfam" id="TIGR02727">
    <property type="entry name" value="MTHFS_bact"/>
    <property type="match status" value="1"/>
</dbReference>
<evidence type="ECO:0000313" key="6">
    <source>
        <dbReference type="Proteomes" id="UP001596158"/>
    </source>
</evidence>
<dbReference type="PANTHER" id="PTHR23407:SF1">
    <property type="entry name" value="5-FORMYLTETRAHYDROFOLATE CYCLO-LIGASE"/>
    <property type="match status" value="1"/>
</dbReference>
<evidence type="ECO:0000256" key="1">
    <source>
        <dbReference type="ARBA" id="ARBA00010638"/>
    </source>
</evidence>
<comment type="cofactor">
    <cofactor evidence="4">
        <name>Mg(2+)</name>
        <dbReference type="ChEBI" id="CHEBI:18420"/>
    </cofactor>
</comment>